<dbReference type="FunFam" id="3.80.10.10:FF:000129">
    <property type="entry name" value="Leucine-rich repeat receptor-like kinase"/>
    <property type="match status" value="1"/>
</dbReference>
<evidence type="ECO:0000256" key="2">
    <source>
        <dbReference type="ARBA" id="ARBA00004308"/>
    </source>
</evidence>
<dbReference type="PROSITE" id="PS00108">
    <property type="entry name" value="PROTEIN_KINASE_ST"/>
    <property type="match status" value="1"/>
</dbReference>
<keyword evidence="11" id="KW-0677">Repeat</keyword>
<evidence type="ECO:0000256" key="19">
    <source>
        <dbReference type="ARBA" id="ARBA00048679"/>
    </source>
</evidence>
<evidence type="ECO:0000256" key="18">
    <source>
        <dbReference type="ARBA" id="ARBA00047899"/>
    </source>
</evidence>
<evidence type="ECO:0000256" key="7">
    <source>
        <dbReference type="ARBA" id="ARBA00022676"/>
    </source>
</evidence>
<evidence type="ECO:0000256" key="9">
    <source>
        <dbReference type="ARBA" id="ARBA00022692"/>
    </source>
</evidence>
<dbReference type="GO" id="GO:0005524">
    <property type="term" value="F:ATP binding"/>
    <property type="evidence" value="ECO:0007669"/>
    <property type="project" value="UniProtKB-UniRule"/>
</dbReference>
<reference evidence="23" key="1">
    <citation type="submission" date="2021-01" db="EMBL/GenBank/DDBJ databases">
        <authorList>
            <consortium name="Genoscope - CEA"/>
            <person name="William W."/>
        </authorList>
    </citation>
    <scope>NUCLEOTIDE SEQUENCE</scope>
</reference>
<evidence type="ECO:0000256" key="4">
    <source>
        <dbReference type="ARBA" id="ARBA00022527"/>
    </source>
</evidence>
<dbReference type="InterPro" id="IPR000719">
    <property type="entry name" value="Prot_kinase_dom"/>
</dbReference>
<dbReference type="Gene3D" id="3.30.200.20">
    <property type="entry name" value="Phosphorylase Kinase, domain 1"/>
    <property type="match status" value="1"/>
</dbReference>
<keyword evidence="8" id="KW-0808">Transferase</keyword>
<dbReference type="GO" id="GO:0012505">
    <property type="term" value="C:endomembrane system"/>
    <property type="evidence" value="ECO:0007669"/>
    <property type="project" value="UniProtKB-SubCell"/>
</dbReference>
<evidence type="ECO:0000256" key="8">
    <source>
        <dbReference type="ARBA" id="ARBA00022679"/>
    </source>
</evidence>
<keyword evidence="6" id="KW-0433">Leucine-rich repeat</keyword>
<dbReference type="SUPFAM" id="SSF56112">
    <property type="entry name" value="Protein kinase-like (PK-like)"/>
    <property type="match status" value="1"/>
</dbReference>
<feature type="binding site" evidence="20">
    <location>
        <position position="823"/>
    </location>
    <ligand>
        <name>ATP</name>
        <dbReference type="ChEBI" id="CHEBI:30616"/>
    </ligand>
</feature>
<dbReference type="GO" id="GO:0016760">
    <property type="term" value="F:cellulose synthase (UDP-forming) activity"/>
    <property type="evidence" value="ECO:0007669"/>
    <property type="project" value="InterPro"/>
</dbReference>
<dbReference type="CDD" id="cd14066">
    <property type="entry name" value="STKc_IRAK"/>
    <property type="match status" value="1"/>
</dbReference>
<accession>A0A816JNA4</accession>
<evidence type="ECO:0000256" key="11">
    <source>
        <dbReference type="ARBA" id="ARBA00022737"/>
    </source>
</evidence>
<dbReference type="InterPro" id="IPR017441">
    <property type="entry name" value="Protein_kinase_ATP_BS"/>
</dbReference>
<dbReference type="EC" id="2.7.11.1" evidence="3"/>
<dbReference type="InterPro" id="IPR001611">
    <property type="entry name" value="Leu-rich_rpt"/>
</dbReference>
<dbReference type="PROSITE" id="PS51450">
    <property type="entry name" value="LRR"/>
    <property type="match status" value="1"/>
</dbReference>
<dbReference type="Pfam" id="PF12819">
    <property type="entry name" value="Malectin_like"/>
    <property type="match status" value="1"/>
</dbReference>
<evidence type="ECO:0000256" key="3">
    <source>
        <dbReference type="ARBA" id="ARBA00012513"/>
    </source>
</evidence>
<evidence type="ECO:0000256" key="5">
    <source>
        <dbReference type="ARBA" id="ARBA00022553"/>
    </source>
</evidence>
<evidence type="ECO:0000256" key="20">
    <source>
        <dbReference type="PROSITE-ProRule" id="PRU10141"/>
    </source>
</evidence>
<keyword evidence="9 21" id="KW-0812">Transmembrane</keyword>
<evidence type="ECO:0000256" key="12">
    <source>
        <dbReference type="ARBA" id="ARBA00022741"/>
    </source>
</evidence>
<evidence type="ECO:0000256" key="17">
    <source>
        <dbReference type="ARBA" id="ARBA00023170"/>
    </source>
</evidence>
<keyword evidence="15 21" id="KW-1133">Transmembrane helix</keyword>
<feature type="transmembrane region" description="Helical" evidence="21">
    <location>
        <begin position="736"/>
        <end position="761"/>
    </location>
</feature>
<dbReference type="InterPro" id="IPR011009">
    <property type="entry name" value="Kinase-like_dom_sf"/>
</dbReference>
<dbReference type="InterPro" id="IPR001245">
    <property type="entry name" value="Ser-Thr/Tyr_kinase_cat_dom"/>
</dbReference>
<evidence type="ECO:0000256" key="6">
    <source>
        <dbReference type="ARBA" id="ARBA00022614"/>
    </source>
</evidence>
<dbReference type="FunFam" id="3.30.200.20:FF:000394">
    <property type="entry name" value="Leucine-rich repeat receptor-like protein kinase"/>
    <property type="match status" value="1"/>
</dbReference>
<dbReference type="Proteomes" id="UP001295469">
    <property type="component" value="Chromosome C02"/>
</dbReference>
<dbReference type="AlphaFoldDB" id="A0A816JNA4"/>
<evidence type="ECO:0000256" key="1">
    <source>
        <dbReference type="ARBA" id="ARBA00004167"/>
    </source>
</evidence>
<dbReference type="PANTHER" id="PTHR45631">
    <property type="entry name" value="OS07G0107800 PROTEIN-RELATED"/>
    <property type="match status" value="1"/>
</dbReference>
<dbReference type="InterPro" id="IPR024788">
    <property type="entry name" value="Malectin-like_Carb-bd_dom"/>
</dbReference>
<dbReference type="GO" id="GO:0030244">
    <property type="term" value="P:cellulose biosynthetic process"/>
    <property type="evidence" value="ECO:0007669"/>
    <property type="project" value="InterPro"/>
</dbReference>
<keyword evidence="13" id="KW-0418">Kinase</keyword>
<keyword evidence="4" id="KW-0723">Serine/threonine-protein kinase</keyword>
<evidence type="ECO:0000256" key="10">
    <source>
        <dbReference type="ARBA" id="ARBA00022729"/>
    </source>
</evidence>
<keyword evidence="17" id="KW-0675">Receptor</keyword>
<dbReference type="FunFam" id="1.10.510.10:FF:000146">
    <property type="entry name" value="LRR receptor-like serine/threonine-protein kinase IOS1"/>
    <property type="match status" value="1"/>
</dbReference>
<dbReference type="Pfam" id="PF13855">
    <property type="entry name" value="LRR_8"/>
    <property type="match status" value="1"/>
</dbReference>
<name>A0A816JNA4_BRANA</name>
<dbReference type="Gene3D" id="1.10.510.10">
    <property type="entry name" value="Transferase(Phosphotransferase) domain 1"/>
    <property type="match status" value="1"/>
</dbReference>
<keyword evidence="10" id="KW-0732">Signal</keyword>
<evidence type="ECO:0000259" key="22">
    <source>
        <dbReference type="PROSITE" id="PS50011"/>
    </source>
</evidence>
<comment type="catalytic activity">
    <reaction evidence="19">
        <text>L-seryl-[protein] + ATP = O-phospho-L-seryl-[protein] + ADP + H(+)</text>
        <dbReference type="Rhea" id="RHEA:17989"/>
        <dbReference type="Rhea" id="RHEA-COMP:9863"/>
        <dbReference type="Rhea" id="RHEA-COMP:11604"/>
        <dbReference type="ChEBI" id="CHEBI:15378"/>
        <dbReference type="ChEBI" id="CHEBI:29999"/>
        <dbReference type="ChEBI" id="CHEBI:30616"/>
        <dbReference type="ChEBI" id="CHEBI:83421"/>
        <dbReference type="ChEBI" id="CHEBI:456216"/>
        <dbReference type="EC" id="2.7.11.1"/>
    </reaction>
</comment>
<dbReference type="InterPro" id="IPR032675">
    <property type="entry name" value="LRR_dom_sf"/>
</dbReference>
<dbReference type="SMART" id="SM00220">
    <property type="entry name" value="S_TKc"/>
    <property type="match status" value="1"/>
</dbReference>
<comment type="subcellular location">
    <subcellularLocation>
        <location evidence="2">Endomembrane system</location>
    </subcellularLocation>
    <subcellularLocation>
        <location evidence="1">Membrane</location>
        <topology evidence="1">Single-pass membrane protein</topology>
    </subcellularLocation>
</comment>
<dbReference type="Pfam" id="PF03552">
    <property type="entry name" value="Cellulose_synt"/>
    <property type="match status" value="1"/>
</dbReference>
<sequence>MISCGCCPCFGRRRKSKHESNGDIAVFVLVGAEGDKEHLMSEMNFEQKFGQSSIFVTSTLMEDGGVPPSSSPAVLLKEAIHVISCGYEDRTEWGTELGWIYGSITEDILTGFKMHCRGWRSIYCMPKRAAFKGSAPINLSDRLNQVLRWALGSVEIFFSRHSPLWYGYKGGKLKWLERFAYANTTIYPFTSIPLLAYCILPAICLLTDKFIMPPTLLGNSSEKNSRENMENPHMFLLVALISASSIVQLVQAQTGFISLDCGLSPDEQSPYIELETGLQFSSDASFVKSGEIGRIDASLESKYTKPQTTLRYFPDGMRNCYNLSVRQGTCYLIRVTSNYGNYDGFNVSPRFDLYIGPNFWVTMDLERHINRDSTEEIIHISNSNSLDVCLIKTGPSTPIISALELRSLGNEIYISDTGSMKPIQRSYLSESTKVIRYPSDIYDRIWVPYFEPEWRQISTTIKLNNSNYYFVPQDVLMTAAIPANVSARLSFTKDLEFPNEKLYMYFHFSGVQAFQANQTREFSILWNGELIYSPMSLEYLQVDTLFKMTPSLCEVGKCLLELERLKNSTLPPLLSAIEVFAVVNFTQSETNKDDVIAIQNIKTTHGLSRISWQGDPCVPPQFLWDGLTCDSFNVSMPPRITSLNLSSSGLTGNIATGIQNLTHLRKLDLSNNNLTGLVPEFLANMEMLLLIDLRKNKLNGSIPKALRDRENKGLKLFVDGYETKCSSSSCVPKKKFPVMTVALAASAVVVIGVVLILFFLFRKKMRSSQATNVSEHLIETKRRRFTYTEVVEMTKNFQKALGEGGFGVVYHGYLNDSDQLAVKVLSQSSSQGYKHFKAEVELLLRVHHINLVSLVGYCDERDHLALIYEYMPNGDLKEHLSGKLGHSVLKWTTRLRIAVDAALGLEYLHYGCRPSMVHRDVKSTNILLDDQFMAKIADFGLSRSFQVGDEPEVSTVVAGTPGYLDPEYYRTGRLTEMSDVYSFGIVLLEIITNLKVIDQNREKPHITEWVACLLNGGDITRIVDPNLQGEYNSRSVWRALELAMSCANYSSEKRPNMSQVVIDLKECIASENSMKIKSNEIDSHGSLELSSSLEDEVVPSAR</sequence>
<keyword evidence="16 21" id="KW-0472">Membrane</keyword>
<dbReference type="PROSITE" id="PS00107">
    <property type="entry name" value="PROTEIN_KINASE_ATP"/>
    <property type="match status" value="1"/>
</dbReference>
<feature type="domain" description="Protein kinase" evidence="22">
    <location>
        <begin position="795"/>
        <end position="1068"/>
    </location>
</feature>
<dbReference type="Pfam" id="PF07714">
    <property type="entry name" value="PK_Tyr_Ser-Thr"/>
    <property type="match status" value="1"/>
</dbReference>
<dbReference type="GO" id="GO:0016020">
    <property type="term" value="C:membrane"/>
    <property type="evidence" value="ECO:0007669"/>
    <property type="project" value="UniProtKB-SubCell"/>
</dbReference>
<comment type="catalytic activity">
    <reaction evidence="18">
        <text>L-threonyl-[protein] + ATP = O-phospho-L-threonyl-[protein] + ADP + H(+)</text>
        <dbReference type="Rhea" id="RHEA:46608"/>
        <dbReference type="Rhea" id="RHEA-COMP:11060"/>
        <dbReference type="Rhea" id="RHEA-COMP:11605"/>
        <dbReference type="ChEBI" id="CHEBI:15378"/>
        <dbReference type="ChEBI" id="CHEBI:30013"/>
        <dbReference type="ChEBI" id="CHEBI:30616"/>
        <dbReference type="ChEBI" id="CHEBI:61977"/>
        <dbReference type="ChEBI" id="CHEBI:456216"/>
        <dbReference type="EC" id="2.7.11.1"/>
    </reaction>
</comment>
<dbReference type="PANTHER" id="PTHR45631:SF69">
    <property type="entry name" value="LEUCINE-RICH REPEAT PROTEIN KINASE FAMILY PROTEIN"/>
    <property type="match status" value="1"/>
</dbReference>
<dbReference type="InterPro" id="IPR008271">
    <property type="entry name" value="Ser/Thr_kinase_AS"/>
</dbReference>
<dbReference type="InterPro" id="IPR005150">
    <property type="entry name" value="Cellulose_synth"/>
</dbReference>
<evidence type="ECO:0000313" key="23">
    <source>
        <dbReference type="EMBL" id="CAF1887519.1"/>
    </source>
</evidence>
<dbReference type="GO" id="GO:0004674">
    <property type="term" value="F:protein serine/threonine kinase activity"/>
    <property type="evidence" value="ECO:0007669"/>
    <property type="project" value="UniProtKB-KW"/>
</dbReference>
<evidence type="ECO:0000256" key="13">
    <source>
        <dbReference type="ARBA" id="ARBA00022777"/>
    </source>
</evidence>
<gene>
    <name evidence="23" type="ORF">DARMORV10_C02P09030.1</name>
</gene>
<evidence type="ECO:0000256" key="14">
    <source>
        <dbReference type="ARBA" id="ARBA00022840"/>
    </source>
</evidence>
<dbReference type="Gene3D" id="3.80.10.10">
    <property type="entry name" value="Ribonuclease Inhibitor"/>
    <property type="match status" value="1"/>
</dbReference>
<keyword evidence="14 20" id="KW-0067">ATP-binding</keyword>
<organism evidence="23">
    <name type="scientific">Brassica napus</name>
    <name type="common">Rape</name>
    <dbReference type="NCBI Taxonomy" id="3708"/>
    <lineage>
        <taxon>Eukaryota</taxon>
        <taxon>Viridiplantae</taxon>
        <taxon>Streptophyta</taxon>
        <taxon>Embryophyta</taxon>
        <taxon>Tracheophyta</taxon>
        <taxon>Spermatophyta</taxon>
        <taxon>Magnoliopsida</taxon>
        <taxon>eudicotyledons</taxon>
        <taxon>Gunneridae</taxon>
        <taxon>Pentapetalae</taxon>
        <taxon>rosids</taxon>
        <taxon>malvids</taxon>
        <taxon>Brassicales</taxon>
        <taxon>Brassicaceae</taxon>
        <taxon>Brassiceae</taxon>
        <taxon>Brassica</taxon>
    </lineage>
</organism>
<dbReference type="EMBL" id="HG994366">
    <property type="protein sequence ID" value="CAF1887519.1"/>
    <property type="molecule type" value="Genomic_DNA"/>
</dbReference>
<keyword evidence="7" id="KW-0328">Glycosyltransferase</keyword>
<keyword evidence="12 20" id="KW-0547">Nucleotide-binding</keyword>
<dbReference type="SUPFAM" id="SSF52058">
    <property type="entry name" value="L domain-like"/>
    <property type="match status" value="1"/>
</dbReference>
<proteinExistence type="predicted"/>
<evidence type="ECO:0000256" key="21">
    <source>
        <dbReference type="SAM" id="Phobius"/>
    </source>
</evidence>
<keyword evidence="5" id="KW-0597">Phosphoprotein</keyword>
<protein>
    <recommendedName>
        <fullName evidence="3">non-specific serine/threonine protein kinase</fullName>
        <ecNumber evidence="3">2.7.11.1</ecNumber>
    </recommendedName>
</protein>
<evidence type="ECO:0000256" key="16">
    <source>
        <dbReference type="ARBA" id="ARBA00023136"/>
    </source>
</evidence>
<dbReference type="PROSITE" id="PS50011">
    <property type="entry name" value="PROTEIN_KINASE_DOM"/>
    <property type="match status" value="1"/>
</dbReference>
<evidence type="ECO:0000256" key="15">
    <source>
        <dbReference type="ARBA" id="ARBA00022989"/>
    </source>
</evidence>